<organism evidence="1 2">
    <name type="scientific">Pristionchus mayeri</name>
    <dbReference type="NCBI Taxonomy" id="1317129"/>
    <lineage>
        <taxon>Eukaryota</taxon>
        <taxon>Metazoa</taxon>
        <taxon>Ecdysozoa</taxon>
        <taxon>Nematoda</taxon>
        <taxon>Chromadorea</taxon>
        <taxon>Rhabditida</taxon>
        <taxon>Rhabditina</taxon>
        <taxon>Diplogasteromorpha</taxon>
        <taxon>Diplogasteroidea</taxon>
        <taxon>Neodiplogasteridae</taxon>
        <taxon>Pristionchus</taxon>
    </lineage>
</organism>
<evidence type="ECO:0000313" key="2">
    <source>
        <dbReference type="Proteomes" id="UP001328107"/>
    </source>
</evidence>
<evidence type="ECO:0000313" key="1">
    <source>
        <dbReference type="EMBL" id="GMR46398.1"/>
    </source>
</evidence>
<dbReference type="Proteomes" id="UP001328107">
    <property type="component" value="Unassembled WGS sequence"/>
</dbReference>
<dbReference type="AlphaFoldDB" id="A0AAN5CL25"/>
<name>A0AAN5CL25_9BILA</name>
<sequence length="278" mass="31240">MGAKQTDHRLAVDTDTNIKKMVEVALKFSTQVFENTTSRSAYSSVDRLLAMMDSSDPHIIIEVLLVFQVMGKRSRFLSNRLSPDLQKRLVEKLAALTECWGGRLREVKLTDCIKPSLALAQPLFPLSFTNSSGQSVHIPKPDDSMPLLLVVEETLKKFDGDDADRASLVARLRLLRAFEDQTHRVDWVIARLLAMSTLLAVYSRCGSEELAAMVPQLPPLGFIEQTCSLLHVKDDVHERVDMIKALRTLTAICSNETKPHRMDRQVDEMLPTTIAELL</sequence>
<proteinExistence type="predicted"/>
<comment type="caution">
    <text evidence="1">The sequence shown here is derived from an EMBL/GenBank/DDBJ whole genome shotgun (WGS) entry which is preliminary data.</text>
</comment>
<keyword evidence="2" id="KW-1185">Reference proteome</keyword>
<protein>
    <submittedName>
        <fullName evidence="1">Uncharacterized protein</fullName>
    </submittedName>
</protein>
<gene>
    <name evidence="1" type="ORF">PMAYCL1PPCAC_16593</name>
</gene>
<dbReference type="EMBL" id="BTRK01000004">
    <property type="protein sequence ID" value="GMR46398.1"/>
    <property type="molecule type" value="Genomic_DNA"/>
</dbReference>
<accession>A0AAN5CL25</accession>
<reference evidence="2" key="1">
    <citation type="submission" date="2022-10" db="EMBL/GenBank/DDBJ databases">
        <title>Genome assembly of Pristionchus species.</title>
        <authorList>
            <person name="Yoshida K."/>
            <person name="Sommer R.J."/>
        </authorList>
    </citation>
    <scope>NUCLEOTIDE SEQUENCE [LARGE SCALE GENOMIC DNA]</scope>
    <source>
        <strain evidence="2">RS5460</strain>
    </source>
</reference>